<protein>
    <submittedName>
        <fullName evidence="3">Sterol 3beta-glucosyltransferase</fullName>
    </submittedName>
</protein>
<accession>A0A1K2HTK7</accession>
<proteinExistence type="predicted"/>
<dbReference type="PANTHER" id="PTHR48050">
    <property type="entry name" value="STEROL 3-BETA-GLUCOSYLTRANSFERASE"/>
    <property type="match status" value="1"/>
</dbReference>
<dbReference type="InterPro" id="IPR010610">
    <property type="entry name" value="EryCIII-like_C"/>
</dbReference>
<dbReference type="GO" id="GO:0008194">
    <property type="term" value="F:UDP-glycosyltransferase activity"/>
    <property type="evidence" value="ECO:0007669"/>
    <property type="project" value="InterPro"/>
</dbReference>
<dbReference type="InterPro" id="IPR004276">
    <property type="entry name" value="GlycoTrans_28_N"/>
</dbReference>
<dbReference type="STRING" id="665118.SAMN02983003_0346"/>
<dbReference type="OrthoDB" id="9805366at2"/>
<feature type="domain" description="Glycosyltransferase family 28 N-terminal" evidence="1">
    <location>
        <begin position="14"/>
        <end position="98"/>
    </location>
</feature>
<organism evidence="3 4">
    <name type="scientific">Devosia enhydra</name>
    <dbReference type="NCBI Taxonomy" id="665118"/>
    <lineage>
        <taxon>Bacteria</taxon>
        <taxon>Pseudomonadati</taxon>
        <taxon>Pseudomonadota</taxon>
        <taxon>Alphaproteobacteria</taxon>
        <taxon>Hyphomicrobiales</taxon>
        <taxon>Devosiaceae</taxon>
        <taxon>Devosia</taxon>
    </lineage>
</organism>
<gene>
    <name evidence="3" type="ORF">SAMN02983003_0346</name>
</gene>
<dbReference type="GO" id="GO:0033072">
    <property type="term" value="P:vancomycin biosynthetic process"/>
    <property type="evidence" value="ECO:0007669"/>
    <property type="project" value="UniProtKB-ARBA"/>
</dbReference>
<evidence type="ECO:0000259" key="2">
    <source>
        <dbReference type="Pfam" id="PF06722"/>
    </source>
</evidence>
<keyword evidence="3" id="KW-0808">Transferase</keyword>
<dbReference type="EMBL" id="FPKU01000001">
    <property type="protein sequence ID" value="SFZ81158.1"/>
    <property type="molecule type" value="Genomic_DNA"/>
</dbReference>
<keyword evidence="4" id="KW-1185">Reference proteome</keyword>
<dbReference type="AlphaFoldDB" id="A0A1K2HTK7"/>
<evidence type="ECO:0000313" key="3">
    <source>
        <dbReference type="EMBL" id="SFZ81158.1"/>
    </source>
</evidence>
<sequence length="431" mass="45947">MGPHGPGSDGAMRIALMTIGTQGDVQPFLALALGLKARGHEVVLGAPGDFERFVTSYGVPYQSLGGNIQALLSQTRFDKAMSSRALSNVPALLKQGLELVDAAGRAGWQMCQGADLIVLNMNTSFGIDFAEALQVPVAMIAPQPLVPTGDFPLCIFGARQMGRALNRLSYRGMEAQQAYFNRARKRLRAELLALPPLRRGGFFKDVDGRLLPVLHCYSGLVSPRPADWPASAHVTGYYRLADNSGWQPSAEFKTFLSAGDTPVYIGFGSMPFGAARNTQILKEAMALWGGRAVVARGWGGIDPSALPATVFPIEHAPHDRLFAHVKAVVHHGGAGTTSAGLHLGRPGFIVPQTVDQPFWASRVHALGCGPAPVPLKALTAEILAAKLKDLTTDPDYALAAERLAFKLAKENGTANAVALLEDLMRTGRRAA</sequence>
<dbReference type="PANTHER" id="PTHR48050:SF13">
    <property type="entry name" value="STEROL 3-BETA-GLUCOSYLTRANSFERASE UGT80A2"/>
    <property type="match status" value="1"/>
</dbReference>
<dbReference type="GO" id="GO:0005975">
    <property type="term" value="P:carbohydrate metabolic process"/>
    <property type="evidence" value="ECO:0007669"/>
    <property type="project" value="InterPro"/>
</dbReference>
<name>A0A1K2HTK7_9HYPH</name>
<dbReference type="GO" id="GO:0016758">
    <property type="term" value="F:hexosyltransferase activity"/>
    <property type="evidence" value="ECO:0007669"/>
    <property type="project" value="InterPro"/>
</dbReference>
<dbReference type="Pfam" id="PF06722">
    <property type="entry name" value="EryCIII-like_C"/>
    <property type="match status" value="1"/>
</dbReference>
<dbReference type="Pfam" id="PF03033">
    <property type="entry name" value="Glyco_transf_28"/>
    <property type="match status" value="1"/>
</dbReference>
<dbReference type="InterPro" id="IPR050426">
    <property type="entry name" value="Glycosyltransferase_28"/>
</dbReference>
<evidence type="ECO:0000313" key="4">
    <source>
        <dbReference type="Proteomes" id="UP000183447"/>
    </source>
</evidence>
<feature type="domain" description="Erythromycin biosynthesis protein CIII-like C-terminal" evidence="2">
    <location>
        <begin position="304"/>
        <end position="412"/>
    </location>
</feature>
<evidence type="ECO:0000259" key="1">
    <source>
        <dbReference type="Pfam" id="PF03033"/>
    </source>
</evidence>
<dbReference type="SUPFAM" id="SSF53756">
    <property type="entry name" value="UDP-Glycosyltransferase/glycogen phosphorylase"/>
    <property type="match status" value="1"/>
</dbReference>
<dbReference type="FunFam" id="3.40.50.2000:FF:000009">
    <property type="entry name" value="Sterol 3-beta-glucosyltransferase UGT80A2"/>
    <property type="match status" value="1"/>
</dbReference>
<reference evidence="3 4" key="1">
    <citation type="submission" date="2016-11" db="EMBL/GenBank/DDBJ databases">
        <authorList>
            <person name="Jaros S."/>
            <person name="Januszkiewicz K."/>
            <person name="Wedrychowicz H."/>
        </authorList>
    </citation>
    <scope>NUCLEOTIDE SEQUENCE [LARGE SCALE GENOMIC DNA]</scope>
    <source>
        <strain evidence="3 4">ATCC 23634</strain>
    </source>
</reference>
<dbReference type="Proteomes" id="UP000183447">
    <property type="component" value="Unassembled WGS sequence"/>
</dbReference>
<dbReference type="InterPro" id="IPR002213">
    <property type="entry name" value="UDP_glucos_trans"/>
</dbReference>
<dbReference type="CDD" id="cd03784">
    <property type="entry name" value="GT1_Gtf-like"/>
    <property type="match status" value="1"/>
</dbReference>
<dbReference type="Gene3D" id="3.40.50.2000">
    <property type="entry name" value="Glycogen Phosphorylase B"/>
    <property type="match status" value="2"/>
</dbReference>